<comment type="caution">
    <text evidence="8">The sequence shown here is derived from an EMBL/GenBank/DDBJ whole genome shotgun (WGS) entry which is preliminary data.</text>
</comment>
<accession>A0AAW7YXX5</accession>
<feature type="transmembrane region" description="Helical" evidence="6">
    <location>
        <begin position="6"/>
        <end position="23"/>
    </location>
</feature>
<evidence type="ECO:0000313" key="8">
    <source>
        <dbReference type="EMBL" id="MDO6576153.1"/>
    </source>
</evidence>
<evidence type="ECO:0000259" key="7">
    <source>
        <dbReference type="Pfam" id="PF01266"/>
    </source>
</evidence>
<organism evidence="8 9">
    <name type="scientific">Alteromonas stellipolaris</name>
    <dbReference type="NCBI Taxonomy" id="233316"/>
    <lineage>
        <taxon>Bacteria</taxon>
        <taxon>Pseudomonadati</taxon>
        <taxon>Pseudomonadota</taxon>
        <taxon>Gammaproteobacteria</taxon>
        <taxon>Alteromonadales</taxon>
        <taxon>Alteromonadaceae</taxon>
        <taxon>Alteromonas/Salinimonas group</taxon>
        <taxon>Alteromonas</taxon>
    </lineage>
</organism>
<comment type="cofactor">
    <cofactor evidence="1">
        <name>FAD</name>
        <dbReference type="ChEBI" id="CHEBI:57692"/>
    </cofactor>
</comment>
<keyword evidence="6" id="KW-0472">Membrane</keyword>
<proteinExistence type="inferred from homology"/>
<dbReference type="PANTHER" id="PTHR43104:SF2">
    <property type="entry name" value="L-2-HYDROXYGLUTARATE DEHYDROGENASE, MITOCHONDRIAL"/>
    <property type="match status" value="1"/>
</dbReference>
<dbReference type="Gene3D" id="3.30.9.10">
    <property type="entry name" value="D-Amino Acid Oxidase, subunit A, domain 2"/>
    <property type="match status" value="1"/>
</dbReference>
<evidence type="ECO:0000256" key="2">
    <source>
        <dbReference type="ARBA" id="ARBA00022630"/>
    </source>
</evidence>
<keyword evidence="2" id="KW-0285">Flavoprotein</keyword>
<evidence type="ECO:0000256" key="4">
    <source>
        <dbReference type="ARBA" id="ARBA00023002"/>
    </source>
</evidence>
<keyword evidence="6" id="KW-0812">Transmembrane</keyword>
<name>A0AAW7YXX5_9ALTE</name>
<dbReference type="InterPro" id="IPR006076">
    <property type="entry name" value="FAD-dep_OxRdtase"/>
</dbReference>
<evidence type="ECO:0000256" key="1">
    <source>
        <dbReference type="ARBA" id="ARBA00001974"/>
    </source>
</evidence>
<dbReference type="Proteomes" id="UP001170717">
    <property type="component" value="Unassembled WGS sequence"/>
</dbReference>
<dbReference type="Pfam" id="PF01266">
    <property type="entry name" value="DAO"/>
    <property type="match status" value="1"/>
</dbReference>
<keyword evidence="6" id="KW-1133">Transmembrane helix</keyword>
<evidence type="ECO:0000256" key="3">
    <source>
        <dbReference type="ARBA" id="ARBA00022827"/>
    </source>
</evidence>
<dbReference type="SUPFAM" id="SSF51905">
    <property type="entry name" value="FAD/NAD(P)-binding domain"/>
    <property type="match status" value="1"/>
</dbReference>
<reference evidence="8" key="1">
    <citation type="submission" date="2023-07" db="EMBL/GenBank/DDBJ databases">
        <title>Genome content predicts the carbon catabolic preferences of heterotrophic bacteria.</title>
        <authorList>
            <person name="Gralka M."/>
        </authorList>
    </citation>
    <scope>NUCLEOTIDE SEQUENCE</scope>
    <source>
        <strain evidence="8">F2M12</strain>
    </source>
</reference>
<evidence type="ECO:0000256" key="6">
    <source>
        <dbReference type="SAM" id="Phobius"/>
    </source>
</evidence>
<dbReference type="AlphaFoldDB" id="A0AAW7YXX5"/>
<sequence length="111" mass="12524">MSKRYDIAIVGAGIVGAAVLYEYQKRYPQHKVHLIEKEPVAAFHQTGRNSGVIHAGVYYPAGSLKSQYCRQGLEDTIAWCRDHHLPFEQCGKLIVATNTDELHKLDNLFIN</sequence>
<evidence type="ECO:0000256" key="5">
    <source>
        <dbReference type="ARBA" id="ARBA00037941"/>
    </source>
</evidence>
<keyword evidence="4" id="KW-0560">Oxidoreductase</keyword>
<comment type="similarity">
    <text evidence="5">Belongs to the L2HGDH family.</text>
</comment>
<evidence type="ECO:0000313" key="9">
    <source>
        <dbReference type="Proteomes" id="UP001170717"/>
    </source>
</evidence>
<dbReference type="Gene3D" id="3.50.50.60">
    <property type="entry name" value="FAD/NAD(P)-binding domain"/>
    <property type="match status" value="1"/>
</dbReference>
<gene>
    <name evidence="8" type="ORF">Q4527_02065</name>
</gene>
<dbReference type="EMBL" id="JAUOQI010000001">
    <property type="protein sequence ID" value="MDO6576153.1"/>
    <property type="molecule type" value="Genomic_DNA"/>
</dbReference>
<dbReference type="GO" id="GO:0047545">
    <property type="term" value="F:(S)-2-hydroxyglutarate dehydrogenase activity"/>
    <property type="evidence" value="ECO:0007669"/>
    <property type="project" value="TreeGrafter"/>
</dbReference>
<dbReference type="PANTHER" id="PTHR43104">
    <property type="entry name" value="L-2-HYDROXYGLUTARATE DEHYDROGENASE, MITOCHONDRIAL"/>
    <property type="match status" value="1"/>
</dbReference>
<protein>
    <submittedName>
        <fullName evidence="8">FAD-dependent oxidoreductase</fullName>
    </submittedName>
</protein>
<dbReference type="RefSeq" id="WP_303537891.1">
    <property type="nucleotide sequence ID" value="NZ_JAUOQI010000001.1"/>
</dbReference>
<dbReference type="InterPro" id="IPR036188">
    <property type="entry name" value="FAD/NAD-bd_sf"/>
</dbReference>
<dbReference type="GO" id="GO:0005737">
    <property type="term" value="C:cytoplasm"/>
    <property type="evidence" value="ECO:0007669"/>
    <property type="project" value="TreeGrafter"/>
</dbReference>
<feature type="domain" description="FAD dependent oxidoreductase" evidence="7">
    <location>
        <begin position="6"/>
        <end position="106"/>
    </location>
</feature>
<keyword evidence="3" id="KW-0274">FAD</keyword>